<feature type="domain" description="Hint" evidence="7">
    <location>
        <begin position="353"/>
        <end position="395"/>
    </location>
</feature>
<dbReference type="InterPro" id="IPR036844">
    <property type="entry name" value="Hint_dom_sf"/>
</dbReference>
<dbReference type="Gene3D" id="3.80.30.30">
    <property type="match status" value="1"/>
</dbReference>
<dbReference type="InterPro" id="IPR030934">
    <property type="entry name" value="Intein_C"/>
</dbReference>
<accession>A0ABN3HCT6</accession>
<organism evidence="9 10">
    <name type="scientific">Dactylosporangium salmoneum</name>
    <dbReference type="NCBI Taxonomy" id="53361"/>
    <lineage>
        <taxon>Bacteria</taxon>
        <taxon>Bacillati</taxon>
        <taxon>Actinomycetota</taxon>
        <taxon>Actinomycetes</taxon>
        <taxon>Micromonosporales</taxon>
        <taxon>Micromonosporaceae</taxon>
        <taxon>Dactylosporangium</taxon>
    </lineage>
</organism>
<dbReference type="InterPro" id="IPR006142">
    <property type="entry name" value="INTEIN"/>
</dbReference>
<dbReference type="PRINTS" id="PR00379">
    <property type="entry name" value="INTEIN"/>
</dbReference>
<dbReference type="Pfam" id="PF04055">
    <property type="entry name" value="Radical_SAM"/>
    <property type="match status" value="1"/>
</dbReference>
<reference evidence="9 10" key="1">
    <citation type="journal article" date="2019" name="Int. J. Syst. Evol. Microbiol.">
        <title>The Global Catalogue of Microorganisms (GCM) 10K type strain sequencing project: providing services to taxonomists for standard genome sequencing and annotation.</title>
        <authorList>
            <consortium name="The Broad Institute Genomics Platform"/>
            <consortium name="The Broad Institute Genome Sequencing Center for Infectious Disease"/>
            <person name="Wu L."/>
            <person name="Ma J."/>
        </authorList>
    </citation>
    <scope>NUCLEOTIDE SEQUENCE [LARGE SCALE GENOMIC DNA]</scope>
    <source>
        <strain evidence="9 10">JCM 3272</strain>
    </source>
</reference>
<dbReference type="SUPFAM" id="SSF102114">
    <property type="entry name" value="Radical SAM enzymes"/>
    <property type="match status" value="1"/>
</dbReference>
<comment type="caution">
    <text evidence="9">The sequence shown here is derived from an EMBL/GenBank/DDBJ whole genome shotgun (WGS) entry which is preliminary data.</text>
</comment>
<dbReference type="Gene3D" id="2.170.16.10">
    <property type="entry name" value="Hedgehog/Intein (Hint) domain"/>
    <property type="match status" value="1"/>
</dbReference>
<keyword evidence="10" id="KW-1185">Reference proteome</keyword>
<dbReference type="PROSITE" id="PS50817">
    <property type="entry name" value="INTEIN_N_TER"/>
    <property type="match status" value="1"/>
</dbReference>
<gene>
    <name evidence="9" type="ORF">GCM10010170_080080</name>
</gene>
<dbReference type="RefSeq" id="WP_344617860.1">
    <property type="nucleotide sequence ID" value="NZ_BAAARV010000079.1"/>
</dbReference>
<dbReference type="InterPro" id="IPR003587">
    <property type="entry name" value="Hint_dom_N"/>
</dbReference>
<keyword evidence="2" id="KW-0068">Autocatalytic cleavage</keyword>
<feature type="domain" description="Hint" evidence="8">
    <location>
        <begin position="80"/>
        <end position="172"/>
    </location>
</feature>
<dbReference type="SUPFAM" id="SSF51294">
    <property type="entry name" value="Hedgehog/intein (Hint) domain"/>
    <property type="match status" value="1"/>
</dbReference>
<dbReference type="InterPro" id="IPR003586">
    <property type="entry name" value="Hint_dom_C"/>
</dbReference>
<dbReference type="InterPro" id="IPR058240">
    <property type="entry name" value="rSAM_sf"/>
</dbReference>
<evidence type="ECO:0000256" key="3">
    <source>
        <dbReference type="ARBA" id="ARBA00023000"/>
    </source>
</evidence>
<dbReference type="EMBL" id="BAAARV010000079">
    <property type="protein sequence ID" value="GAA2376148.1"/>
    <property type="molecule type" value="Genomic_DNA"/>
</dbReference>
<feature type="region of interest" description="Disordered" evidence="6">
    <location>
        <begin position="629"/>
        <end position="654"/>
    </location>
</feature>
<dbReference type="CDD" id="cd00081">
    <property type="entry name" value="Hint"/>
    <property type="match status" value="1"/>
</dbReference>
<dbReference type="PANTHER" id="PTHR43432">
    <property type="entry name" value="SLR0285 PROTEIN"/>
    <property type="match status" value="1"/>
</dbReference>
<evidence type="ECO:0000313" key="9">
    <source>
        <dbReference type="EMBL" id="GAA2376148.1"/>
    </source>
</evidence>
<evidence type="ECO:0000259" key="8">
    <source>
        <dbReference type="SMART" id="SM00306"/>
    </source>
</evidence>
<dbReference type="NCBIfam" id="NF038136">
    <property type="entry name" value="rSAM_Rv_intein"/>
    <property type="match status" value="1"/>
</dbReference>
<dbReference type="InterPro" id="IPR007197">
    <property type="entry name" value="rSAM"/>
</dbReference>
<evidence type="ECO:0000313" key="10">
    <source>
        <dbReference type="Proteomes" id="UP001501444"/>
    </source>
</evidence>
<evidence type="ECO:0000259" key="7">
    <source>
        <dbReference type="SMART" id="SM00305"/>
    </source>
</evidence>
<dbReference type="InterPro" id="IPR006141">
    <property type="entry name" value="Intein_N"/>
</dbReference>
<proteinExistence type="predicted"/>
<keyword evidence="1" id="KW-0479">Metal-binding</keyword>
<dbReference type="NCBIfam" id="NF038135">
    <property type="entry name" value="rSAM_Rv2578c"/>
    <property type="match status" value="1"/>
</dbReference>
<evidence type="ECO:0000256" key="1">
    <source>
        <dbReference type="ARBA" id="ARBA00022723"/>
    </source>
</evidence>
<dbReference type="PROSITE" id="PS50818">
    <property type="entry name" value="INTEIN_C_TER"/>
    <property type="match status" value="1"/>
</dbReference>
<evidence type="ECO:0000256" key="6">
    <source>
        <dbReference type="SAM" id="MobiDB-lite"/>
    </source>
</evidence>
<protein>
    <submittedName>
        <fullName evidence="9">Intein-containing Rv2578c family radical SAM protein</fullName>
    </submittedName>
</protein>
<dbReference type="Proteomes" id="UP001501444">
    <property type="component" value="Unassembled WGS sequence"/>
</dbReference>
<evidence type="ECO:0000256" key="2">
    <source>
        <dbReference type="ARBA" id="ARBA00022813"/>
    </source>
</evidence>
<evidence type="ECO:0000256" key="5">
    <source>
        <dbReference type="ARBA" id="ARBA00023014"/>
    </source>
</evidence>
<dbReference type="PANTHER" id="PTHR43432:SF3">
    <property type="entry name" value="SLR0285 PROTEIN"/>
    <property type="match status" value="1"/>
</dbReference>
<dbReference type="NCBIfam" id="TIGR01445">
    <property type="entry name" value="intein_Nterm"/>
    <property type="match status" value="1"/>
</dbReference>
<sequence>MRWDNLKATGGPGTGDTGQPRVLPLALPGAVVRTFDTPEFRGVTFYEVHAKSMINRVPGASRVPFQWTLNPYRGCSHACVYCLTGDTAILMADGTTRPLAELRVGDEIVGTVRDGRLRRYTTTRVLAHWSTVKPAYRVTLADGTTLVASGEHRFLTDRGWKHVTGTRHGRSRRPHLTTANRLAGFGALPAPPPLDSPLYRRGYLCGFINGDGHAAPVSSARAALYAQSLGGLHALATEGREFSGASVRDASAVLDWPETPSRAWRLGFVAGLYDATGSVAAGLPRFDVIDKVVVDWLVECLAVAGFAAELEHAYGDLTGVRVLGGPRERVRFALAFGATSPPFAVTGDLVRGDDALRVASVEPLGVDLPMFDITTGTGDFIANGVVSHNCFARRTHTYLDLDAGHDFDSQIVVKVNAGEVLRRELSARSWSGAHLAMGTNVDCYQRAEGRYRLMRDILAALRDHANPFSILTKGTLIARDLDLLREAASVTTVGLSMSVGFVDERLWRSVEPGTPSPLRRLETIRRLTDAGFEVGVLMAPILPGLTDTEESIDATVAALAAAGATSIVPLVLHLRHGARQWYRAWLTREHPGLVQRYRDLYATGSYAPQPYQREVTARVRLAARRHGMPTGGIGTTRIPDPVEPPAEPEQLTLL</sequence>
<dbReference type="SMART" id="SM00306">
    <property type="entry name" value="HintN"/>
    <property type="match status" value="1"/>
</dbReference>
<keyword evidence="3" id="KW-0651">Protein splicing</keyword>
<feature type="region of interest" description="Disordered" evidence="6">
    <location>
        <begin position="1"/>
        <end position="21"/>
    </location>
</feature>
<keyword evidence="5" id="KW-0411">Iron-sulfur</keyword>
<name>A0ABN3HCT6_9ACTN</name>
<evidence type="ECO:0000256" key="4">
    <source>
        <dbReference type="ARBA" id="ARBA00023004"/>
    </source>
</evidence>
<keyword evidence="4" id="KW-0408">Iron</keyword>
<dbReference type="SMART" id="SM00305">
    <property type="entry name" value="HintC"/>
    <property type="match status" value="1"/>
</dbReference>
<dbReference type="InterPro" id="IPR040086">
    <property type="entry name" value="MJ0683-like"/>
</dbReference>